<feature type="region of interest" description="Disordered" evidence="2">
    <location>
        <begin position="162"/>
        <end position="216"/>
    </location>
</feature>
<feature type="domain" description="C3H1-type" evidence="3">
    <location>
        <begin position="424"/>
        <end position="450"/>
    </location>
</feature>
<dbReference type="InterPro" id="IPR000571">
    <property type="entry name" value="Znf_CCCH"/>
</dbReference>
<keyword evidence="1" id="KW-0863">Zinc-finger</keyword>
<evidence type="ECO:0000313" key="5">
    <source>
        <dbReference type="RefSeq" id="XP_041440280.1"/>
    </source>
</evidence>
<reference evidence="5" key="2">
    <citation type="submission" date="2025-08" db="UniProtKB">
        <authorList>
            <consortium name="RefSeq"/>
        </authorList>
    </citation>
    <scope>IDENTIFICATION</scope>
    <source>
        <strain evidence="5">J_2021</strain>
        <tissue evidence="5">Erythrocytes</tissue>
    </source>
</reference>
<dbReference type="GeneID" id="121400670"/>
<evidence type="ECO:0000259" key="3">
    <source>
        <dbReference type="PROSITE" id="PS50103"/>
    </source>
</evidence>
<dbReference type="Proteomes" id="UP000186698">
    <property type="component" value="Chromosome 2S"/>
</dbReference>
<dbReference type="GO" id="GO:0008270">
    <property type="term" value="F:zinc ion binding"/>
    <property type="evidence" value="ECO:0007669"/>
    <property type="project" value="UniProtKB-KW"/>
</dbReference>
<dbReference type="AlphaFoldDB" id="A0A8J1MGT3"/>
<feature type="zinc finger region" description="C3H1-type" evidence="1">
    <location>
        <begin position="424"/>
        <end position="450"/>
    </location>
</feature>
<accession>A0A8J1MGT3</accession>
<feature type="region of interest" description="Disordered" evidence="2">
    <location>
        <begin position="1"/>
        <end position="117"/>
    </location>
</feature>
<evidence type="ECO:0000256" key="2">
    <source>
        <dbReference type="SAM" id="MobiDB-lite"/>
    </source>
</evidence>
<dbReference type="PROSITE" id="PS50103">
    <property type="entry name" value="ZF_C3H1"/>
    <property type="match status" value="1"/>
</dbReference>
<gene>
    <name evidence="5" type="primary">LOC121400670</name>
</gene>
<feature type="region of interest" description="Disordered" evidence="2">
    <location>
        <begin position="468"/>
        <end position="491"/>
    </location>
</feature>
<protein>
    <submittedName>
        <fullName evidence="5">Uncharacterized protein LOC121400670 isoform X1</fullName>
    </submittedName>
</protein>
<evidence type="ECO:0000313" key="4">
    <source>
        <dbReference type="Proteomes" id="UP000186698"/>
    </source>
</evidence>
<dbReference type="RefSeq" id="XP_041440280.1">
    <property type="nucleotide sequence ID" value="XM_041584346.1"/>
</dbReference>
<dbReference type="KEGG" id="xla:121400670"/>
<name>A0A8J1MGT3_XENLA</name>
<reference evidence="4" key="1">
    <citation type="submission" date="2024-06" db="UniProtKB">
        <authorList>
            <consortium name="RefSeq"/>
        </authorList>
    </citation>
    <scope>NUCLEOTIDE SEQUENCE [LARGE SCALE GENOMIC DNA]</scope>
    <source>
        <strain evidence="4">J_2021</strain>
    </source>
</reference>
<dbReference type="PANTHER" id="PTHR35558:SF1">
    <property type="entry name" value="ENDONUCLEASE_EXONUCLEASE_PHOSPHATASE DOMAIN-CONTAINING PROTEIN"/>
    <property type="match status" value="1"/>
</dbReference>
<feature type="compositionally biased region" description="Basic and acidic residues" evidence="2">
    <location>
        <begin position="187"/>
        <end position="196"/>
    </location>
</feature>
<feature type="compositionally biased region" description="Basic residues" evidence="2">
    <location>
        <begin position="13"/>
        <end position="22"/>
    </location>
</feature>
<feature type="compositionally biased region" description="Polar residues" evidence="2">
    <location>
        <begin position="478"/>
        <end position="491"/>
    </location>
</feature>
<sequence>MEVNAAQGVKIGATKRRAMMPRRFREETEGSAGDIARPKKRVSCSMQVRSRSASGGCGRRDGVVGEEEEASREREPDQDDVTSGSTNSAEPVVRKRKKFGGAQRIEEQHNKEHPRKRQWYNQRIPGWAVGQEFPYWDGYRVPSLQFRNREEEESWLQWRKERTQRQEEEAGPSTRREKEAYPTNTRVQEKQKEDASTQRPIVATATKEAPMGELNVQHDIPIDLDSDSEDSDSESEGGKMVAILKRYLKGKEKSGGIEKNSKETTPVMVLAGAGDTYACALTETAAHLPKKARKSIEEGKFVDIYSLTREAVQEKEEGVKQEEKERRRKSIFDWLKGFLVFSSVYLVKKPEQSLNIIKYIDTIIDTYLFYKGTSWYDYDQAFRKKIVNSKMLSFGQKDIDLWTRLVSKERSTSNNVNKGSYTVKPRNVCFAYNERRCNRGYACKFRHACSACGSSHIVSECNRKRETQANRQPFRGAQQKSGNASADGQAN</sequence>
<organism evidence="4 5">
    <name type="scientific">Xenopus laevis</name>
    <name type="common">African clawed frog</name>
    <dbReference type="NCBI Taxonomy" id="8355"/>
    <lineage>
        <taxon>Eukaryota</taxon>
        <taxon>Metazoa</taxon>
        <taxon>Chordata</taxon>
        <taxon>Craniata</taxon>
        <taxon>Vertebrata</taxon>
        <taxon>Euteleostomi</taxon>
        <taxon>Amphibia</taxon>
        <taxon>Batrachia</taxon>
        <taxon>Anura</taxon>
        <taxon>Pipoidea</taxon>
        <taxon>Pipidae</taxon>
        <taxon>Xenopodinae</taxon>
        <taxon>Xenopus</taxon>
        <taxon>Xenopus</taxon>
    </lineage>
</organism>
<keyword evidence="4" id="KW-1185">Reference proteome</keyword>
<evidence type="ECO:0000256" key="1">
    <source>
        <dbReference type="PROSITE-ProRule" id="PRU00723"/>
    </source>
</evidence>
<proteinExistence type="predicted"/>
<feature type="compositionally biased region" description="Acidic residues" evidence="2">
    <location>
        <begin position="64"/>
        <end position="80"/>
    </location>
</feature>
<feature type="compositionally biased region" description="Basic and acidic residues" evidence="2">
    <location>
        <begin position="162"/>
        <end position="180"/>
    </location>
</feature>
<dbReference type="PANTHER" id="PTHR35558">
    <property type="entry name" value="SGNH_HYDRO DOMAIN-CONTAINING PROTEIN"/>
    <property type="match status" value="1"/>
</dbReference>
<keyword evidence="1" id="KW-0862">Zinc</keyword>
<keyword evidence="1" id="KW-0479">Metal-binding</keyword>